<reference evidence="3" key="1">
    <citation type="journal article" date="2023" name="Mol. Phylogenet. Evol.">
        <title>Genome-scale phylogeny and comparative genomics of the fungal order Sordariales.</title>
        <authorList>
            <person name="Hensen N."/>
            <person name="Bonometti L."/>
            <person name="Westerberg I."/>
            <person name="Brannstrom I.O."/>
            <person name="Guillou S."/>
            <person name="Cros-Aarteil S."/>
            <person name="Calhoun S."/>
            <person name="Haridas S."/>
            <person name="Kuo A."/>
            <person name="Mondo S."/>
            <person name="Pangilinan J."/>
            <person name="Riley R."/>
            <person name="LaButti K."/>
            <person name="Andreopoulos B."/>
            <person name="Lipzen A."/>
            <person name="Chen C."/>
            <person name="Yan M."/>
            <person name="Daum C."/>
            <person name="Ng V."/>
            <person name="Clum A."/>
            <person name="Steindorff A."/>
            <person name="Ohm R.A."/>
            <person name="Martin F."/>
            <person name="Silar P."/>
            <person name="Natvig D.O."/>
            <person name="Lalanne C."/>
            <person name="Gautier V."/>
            <person name="Ament-Velasquez S.L."/>
            <person name="Kruys A."/>
            <person name="Hutchinson M.I."/>
            <person name="Powell A.J."/>
            <person name="Barry K."/>
            <person name="Miller A.N."/>
            <person name="Grigoriev I.V."/>
            <person name="Debuchy R."/>
            <person name="Gladieux P."/>
            <person name="Hiltunen Thoren M."/>
            <person name="Johannesson H."/>
        </authorList>
    </citation>
    <scope>NUCLEOTIDE SEQUENCE</scope>
    <source>
        <strain evidence="3">CBS 955.72</strain>
    </source>
</reference>
<dbReference type="CDD" id="cd00882">
    <property type="entry name" value="Ras_like_GTPase"/>
    <property type="match status" value="1"/>
</dbReference>
<dbReference type="InterPro" id="IPR006703">
    <property type="entry name" value="G_AIG1"/>
</dbReference>
<gene>
    <name evidence="3" type="ORF">B0T25DRAFT_572453</name>
</gene>
<comment type="caution">
    <text evidence="3">The sequence shown here is derived from an EMBL/GenBank/DDBJ whole genome shotgun (WGS) entry which is preliminary data.</text>
</comment>
<evidence type="ECO:0000259" key="2">
    <source>
        <dbReference type="Pfam" id="PF04548"/>
    </source>
</evidence>
<name>A0AAJ0M928_9PEZI</name>
<keyword evidence="4" id="KW-1185">Reference proteome</keyword>
<dbReference type="Pfam" id="PF04548">
    <property type="entry name" value="AIG1"/>
    <property type="match status" value="1"/>
</dbReference>
<dbReference type="EMBL" id="JAUIQD010000007">
    <property type="protein sequence ID" value="KAK3343443.1"/>
    <property type="molecule type" value="Genomic_DNA"/>
</dbReference>
<accession>A0AAJ0M928</accession>
<dbReference type="AlphaFoldDB" id="A0AAJ0M928"/>
<dbReference type="Proteomes" id="UP001275084">
    <property type="component" value="Unassembled WGS sequence"/>
</dbReference>
<dbReference type="GO" id="GO:0005525">
    <property type="term" value="F:GTP binding"/>
    <property type="evidence" value="ECO:0007669"/>
    <property type="project" value="InterPro"/>
</dbReference>
<evidence type="ECO:0000313" key="4">
    <source>
        <dbReference type="Proteomes" id="UP001275084"/>
    </source>
</evidence>
<proteinExistence type="predicted"/>
<dbReference type="SUPFAM" id="SSF52540">
    <property type="entry name" value="P-loop containing nucleoside triphosphate hydrolases"/>
    <property type="match status" value="1"/>
</dbReference>
<feature type="domain" description="AIG1-type G" evidence="2">
    <location>
        <begin position="7"/>
        <end position="194"/>
    </location>
</feature>
<dbReference type="Gene3D" id="3.40.50.300">
    <property type="entry name" value="P-loop containing nucleotide triphosphate hydrolases"/>
    <property type="match status" value="1"/>
</dbReference>
<reference evidence="3" key="2">
    <citation type="submission" date="2023-06" db="EMBL/GenBank/DDBJ databases">
        <authorList>
            <consortium name="Lawrence Berkeley National Laboratory"/>
            <person name="Haridas S."/>
            <person name="Hensen N."/>
            <person name="Bonometti L."/>
            <person name="Westerberg I."/>
            <person name="Brannstrom I.O."/>
            <person name="Guillou S."/>
            <person name="Cros-Aarteil S."/>
            <person name="Calhoun S."/>
            <person name="Kuo A."/>
            <person name="Mondo S."/>
            <person name="Pangilinan J."/>
            <person name="Riley R."/>
            <person name="Labutti K."/>
            <person name="Andreopoulos B."/>
            <person name="Lipzen A."/>
            <person name="Chen C."/>
            <person name="Yanf M."/>
            <person name="Daum C."/>
            <person name="Ng V."/>
            <person name="Clum A."/>
            <person name="Steindorff A."/>
            <person name="Ohm R."/>
            <person name="Martin F."/>
            <person name="Silar P."/>
            <person name="Natvig D."/>
            <person name="Lalanne C."/>
            <person name="Gautier V."/>
            <person name="Ament-Velasquez S.L."/>
            <person name="Kruys A."/>
            <person name="Hutchinson M.I."/>
            <person name="Powell A.J."/>
            <person name="Barry K."/>
            <person name="Miller A.N."/>
            <person name="Grigoriev I.V."/>
            <person name="Debuchy R."/>
            <person name="Gladieux P."/>
            <person name="Thoren M.H."/>
            <person name="Johannesson H."/>
        </authorList>
    </citation>
    <scope>NUCLEOTIDE SEQUENCE</scope>
    <source>
        <strain evidence="3">CBS 955.72</strain>
    </source>
</reference>
<protein>
    <recommendedName>
        <fullName evidence="2">AIG1-type G domain-containing protein</fullName>
    </recommendedName>
</protein>
<keyword evidence="1" id="KW-0547">Nucleotide-binding</keyword>
<evidence type="ECO:0000256" key="1">
    <source>
        <dbReference type="ARBA" id="ARBA00022741"/>
    </source>
</evidence>
<sequence length="233" mass="25647">MAPDIVLLLLGSTRSGKTSFASCVAKPKDGKTDRGSTTTCKEYETDPIDGKTFRIIDTPGLDDAPAGNLAVLNKIAEQLQKGTEVNGVIYFHRVTNARLTGSARANIEIFRKICGAPFFYQTAFVTTMWNTISKDQLSRFHRLNGELRGVIANLTNGSTEFFEFDSRDAGTAKKILEHFAVKVLPKIRRKNTEQLLQLATDVKLLGSSPSGVRRTHAGKQIVKDLNRGFCVIL</sequence>
<organism evidence="3 4">
    <name type="scientific">Lasiosphaeria hispida</name>
    <dbReference type="NCBI Taxonomy" id="260671"/>
    <lineage>
        <taxon>Eukaryota</taxon>
        <taxon>Fungi</taxon>
        <taxon>Dikarya</taxon>
        <taxon>Ascomycota</taxon>
        <taxon>Pezizomycotina</taxon>
        <taxon>Sordariomycetes</taxon>
        <taxon>Sordariomycetidae</taxon>
        <taxon>Sordariales</taxon>
        <taxon>Lasiosphaeriaceae</taxon>
        <taxon>Lasiosphaeria</taxon>
    </lineage>
</organism>
<dbReference type="InterPro" id="IPR027417">
    <property type="entry name" value="P-loop_NTPase"/>
</dbReference>
<evidence type="ECO:0000313" key="3">
    <source>
        <dbReference type="EMBL" id="KAK3343443.1"/>
    </source>
</evidence>